<dbReference type="Pfam" id="PF00877">
    <property type="entry name" value="NLPC_P60"/>
    <property type="match status" value="1"/>
</dbReference>
<evidence type="ECO:0000259" key="7">
    <source>
        <dbReference type="PROSITE" id="PS51935"/>
    </source>
</evidence>
<keyword evidence="5" id="KW-0732">Signal</keyword>
<dbReference type="PROSITE" id="PS51272">
    <property type="entry name" value="SLH"/>
    <property type="match status" value="3"/>
</dbReference>
<feature type="domain" description="SLH" evidence="6">
    <location>
        <begin position="24"/>
        <end position="85"/>
    </location>
</feature>
<evidence type="ECO:0000313" key="9">
    <source>
        <dbReference type="Proteomes" id="UP001596071"/>
    </source>
</evidence>
<dbReference type="Gene3D" id="2.30.30.40">
    <property type="entry name" value="SH3 Domains"/>
    <property type="match status" value="2"/>
</dbReference>
<comment type="caution">
    <text evidence="8">The sequence shown here is derived from an EMBL/GenBank/DDBJ whole genome shotgun (WGS) entry which is preliminary data.</text>
</comment>
<dbReference type="Pfam" id="PF23795">
    <property type="entry name" value="SH3_YKFC_2nd"/>
    <property type="match status" value="1"/>
</dbReference>
<protein>
    <submittedName>
        <fullName evidence="8">NlpC/P60 family protein</fullName>
    </submittedName>
</protein>
<evidence type="ECO:0000313" key="8">
    <source>
        <dbReference type="EMBL" id="MFC5604310.1"/>
    </source>
</evidence>
<feature type="domain" description="NlpC/P60" evidence="7">
    <location>
        <begin position="389"/>
        <end position="513"/>
    </location>
</feature>
<organism evidence="8 9">
    <name type="scientific">Sporosarcina koreensis</name>
    <dbReference type="NCBI Taxonomy" id="334735"/>
    <lineage>
        <taxon>Bacteria</taxon>
        <taxon>Bacillati</taxon>
        <taxon>Bacillota</taxon>
        <taxon>Bacilli</taxon>
        <taxon>Bacillales</taxon>
        <taxon>Caryophanaceae</taxon>
        <taxon>Sporosarcina</taxon>
    </lineage>
</organism>
<feature type="chain" id="PRO_5046164161" evidence="5">
    <location>
        <begin position="24"/>
        <end position="516"/>
    </location>
</feature>
<keyword evidence="3" id="KW-0378">Hydrolase</keyword>
<dbReference type="InterPro" id="IPR051202">
    <property type="entry name" value="Peptidase_C40"/>
</dbReference>
<comment type="similarity">
    <text evidence="1">Belongs to the peptidase C40 family.</text>
</comment>
<proteinExistence type="inferred from homology"/>
<dbReference type="PANTHER" id="PTHR47053:SF3">
    <property type="entry name" value="GAMMA-D-GLUTAMYL-L-LYSINE DIPEPTIDYL-PEPTIDASE"/>
    <property type="match status" value="1"/>
</dbReference>
<dbReference type="InterPro" id="IPR057812">
    <property type="entry name" value="SH3_YKFC_2nd"/>
</dbReference>
<feature type="signal peptide" evidence="5">
    <location>
        <begin position="1"/>
        <end position="23"/>
    </location>
</feature>
<dbReference type="Proteomes" id="UP001596071">
    <property type="component" value="Unassembled WGS sequence"/>
</dbReference>
<name>A0ABW0TZ35_9BACL</name>
<dbReference type="InterPro" id="IPR000064">
    <property type="entry name" value="NLP_P60_dom"/>
</dbReference>
<dbReference type="SUPFAM" id="SSF54001">
    <property type="entry name" value="Cysteine proteinases"/>
    <property type="match status" value="1"/>
</dbReference>
<reference evidence="9" key="1">
    <citation type="journal article" date="2019" name="Int. J. Syst. Evol. Microbiol.">
        <title>The Global Catalogue of Microorganisms (GCM) 10K type strain sequencing project: providing services to taxonomists for standard genome sequencing and annotation.</title>
        <authorList>
            <consortium name="The Broad Institute Genomics Platform"/>
            <consortium name="The Broad Institute Genome Sequencing Center for Infectious Disease"/>
            <person name="Wu L."/>
            <person name="Ma J."/>
        </authorList>
    </citation>
    <scope>NUCLEOTIDE SEQUENCE [LARGE SCALE GENOMIC DNA]</scope>
    <source>
        <strain evidence="9">KACC 11299</strain>
    </source>
</reference>
<gene>
    <name evidence="8" type="ORF">ACFPTP_13855</name>
</gene>
<sequence length="516" mass="56734">MKKTMVGLFLAVCLFLASVSVHAAAPTYPDVPLTHSASKEIEYLVGNGILTEAPSFGVNNTISRIEAAEMIVKALGLETEGLPDVDFIDVNPEDEFYAIIQAAATAGFMIGNANQEFMPKAQLTRAQAASILVAAFKLEGNSQKLFHDVPASYWASDAIGILVENEITFGYTDGTFKPTASLTKGHFSTFLARILNPEFRQRPACYSKESKKSYAISVPVTNVWHVPGKTRPIDEISIQAKPDMKKWSSQLTIPQKHWLIGKTDTQALYGDPVEIIRSSGNWHYIAIKDQAKTGHKNGYEGWIPKSHVAASTINNTNCPIAVVDAKIATLYNMAKWDDNQKWMDVSYTTILPVVADHGQFLEVLTVEGDTKFMLKRDAKVHENYAAIPKPTAKDIIASAKQYVGLPYVWAGTSAYGFDCSGLIYSVYKNHGILIPRDSFVQATHGKAVSRSQLQPGDLMFFAHNGGKGAVYHVSIYIGEGKMIHAPNSSRSIEIISIDTPLYKKNYSGSRRYLPSN</sequence>
<dbReference type="PROSITE" id="PS51935">
    <property type="entry name" value="NLPC_P60"/>
    <property type="match status" value="1"/>
</dbReference>
<dbReference type="PANTHER" id="PTHR47053">
    <property type="entry name" value="MUREIN DD-ENDOPEPTIDASE MEPH-RELATED"/>
    <property type="match status" value="1"/>
</dbReference>
<keyword evidence="9" id="KW-1185">Reference proteome</keyword>
<dbReference type="RefSeq" id="WP_381445933.1">
    <property type="nucleotide sequence ID" value="NZ_JBHSNP010000027.1"/>
</dbReference>
<dbReference type="InterPro" id="IPR038765">
    <property type="entry name" value="Papain-like_cys_pep_sf"/>
</dbReference>
<evidence type="ECO:0000256" key="1">
    <source>
        <dbReference type="ARBA" id="ARBA00007074"/>
    </source>
</evidence>
<evidence type="ECO:0000256" key="5">
    <source>
        <dbReference type="SAM" id="SignalP"/>
    </source>
</evidence>
<feature type="domain" description="SLH" evidence="6">
    <location>
        <begin position="142"/>
        <end position="205"/>
    </location>
</feature>
<dbReference type="Pfam" id="PF00395">
    <property type="entry name" value="SLH"/>
    <property type="match status" value="3"/>
</dbReference>
<keyword evidence="4" id="KW-0788">Thiol protease</keyword>
<accession>A0ABW0TZ35</accession>
<keyword evidence="2" id="KW-0645">Protease</keyword>
<dbReference type="Gene3D" id="3.90.1720.10">
    <property type="entry name" value="endopeptidase domain like (from Nostoc punctiforme)"/>
    <property type="match status" value="1"/>
</dbReference>
<evidence type="ECO:0000256" key="4">
    <source>
        <dbReference type="ARBA" id="ARBA00022807"/>
    </source>
</evidence>
<feature type="domain" description="SLH" evidence="6">
    <location>
        <begin position="86"/>
        <end position="141"/>
    </location>
</feature>
<evidence type="ECO:0000259" key="6">
    <source>
        <dbReference type="PROSITE" id="PS51272"/>
    </source>
</evidence>
<dbReference type="EMBL" id="JBHSNP010000027">
    <property type="protein sequence ID" value="MFC5604310.1"/>
    <property type="molecule type" value="Genomic_DNA"/>
</dbReference>
<dbReference type="InterPro" id="IPR001119">
    <property type="entry name" value="SLH_dom"/>
</dbReference>
<evidence type="ECO:0000256" key="3">
    <source>
        <dbReference type="ARBA" id="ARBA00022801"/>
    </source>
</evidence>
<evidence type="ECO:0000256" key="2">
    <source>
        <dbReference type="ARBA" id="ARBA00022670"/>
    </source>
</evidence>